<name>A0ABW0JJQ1_9GAMM</name>
<reference evidence="3" key="1">
    <citation type="journal article" date="2019" name="Int. J. Syst. Evol. Microbiol.">
        <title>The Global Catalogue of Microorganisms (GCM) 10K type strain sequencing project: providing services to taxonomists for standard genome sequencing and annotation.</title>
        <authorList>
            <consortium name="The Broad Institute Genomics Platform"/>
            <consortium name="The Broad Institute Genome Sequencing Center for Infectious Disease"/>
            <person name="Wu L."/>
            <person name="Ma J."/>
        </authorList>
    </citation>
    <scope>NUCLEOTIDE SEQUENCE [LARGE SCALE GENOMIC DNA]</scope>
    <source>
        <strain evidence="3">JCM 17130</strain>
    </source>
</reference>
<keyword evidence="2" id="KW-0808">Transferase</keyword>
<dbReference type="InterPro" id="IPR013216">
    <property type="entry name" value="Methyltransf_11"/>
</dbReference>
<protein>
    <submittedName>
        <fullName evidence="2">Methyltransferase domain-containing protein</fullName>
    </submittedName>
</protein>
<dbReference type="SUPFAM" id="SSF53335">
    <property type="entry name" value="S-adenosyl-L-methionine-dependent methyltransferases"/>
    <property type="match status" value="1"/>
</dbReference>
<sequence>MAQIRWFQNQESFTVAAKGMQKAIAQWDIPIAEAAFVNGHCPTCDRQTLFEVNPGAMFAERPNLREGLRCSHCKLTARQRLIMLAMQQEIDSLASPLRGAMLEQTTRLYRVAHARWRWIVGSEYLGDDHVGGGQYWWSTHWWRWRHTRHESITSFSYASHSIDLLAHSDILEHVYDTKQALRECSRILRKGGVMLFTAPFFADRHDSILRGRLQDDGQIKHLEPPEYHGDGMARGGIYTFHNFGWDFFELLRESGFTRVEIGLCHAPDEGLTSADPAAEQPWRMLPLLFRAVK</sequence>
<accession>A0ABW0JJQ1</accession>
<dbReference type="GO" id="GO:0008168">
    <property type="term" value="F:methyltransferase activity"/>
    <property type="evidence" value="ECO:0007669"/>
    <property type="project" value="UniProtKB-KW"/>
</dbReference>
<dbReference type="Gene3D" id="3.40.50.150">
    <property type="entry name" value="Vaccinia Virus protein VP39"/>
    <property type="match status" value="1"/>
</dbReference>
<evidence type="ECO:0000313" key="3">
    <source>
        <dbReference type="Proteomes" id="UP001596013"/>
    </source>
</evidence>
<evidence type="ECO:0000259" key="1">
    <source>
        <dbReference type="Pfam" id="PF08241"/>
    </source>
</evidence>
<dbReference type="GO" id="GO:0032259">
    <property type="term" value="P:methylation"/>
    <property type="evidence" value="ECO:0007669"/>
    <property type="project" value="UniProtKB-KW"/>
</dbReference>
<feature type="domain" description="Methyltransferase type 11" evidence="1">
    <location>
        <begin position="148"/>
        <end position="196"/>
    </location>
</feature>
<dbReference type="Pfam" id="PF08241">
    <property type="entry name" value="Methyltransf_11"/>
    <property type="match status" value="1"/>
</dbReference>
<dbReference type="Proteomes" id="UP001596013">
    <property type="component" value="Unassembled WGS sequence"/>
</dbReference>
<evidence type="ECO:0000313" key="2">
    <source>
        <dbReference type="EMBL" id="MFC5435960.1"/>
    </source>
</evidence>
<dbReference type="InterPro" id="IPR029063">
    <property type="entry name" value="SAM-dependent_MTases_sf"/>
</dbReference>
<organism evidence="2 3">
    <name type="scientific">Rhodanobacter umsongensis</name>
    <dbReference type="NCBI Taxonomy" id="633153"/>
    <lineage>
        <taxon>Bacteria</taxon>
        <taxon>Pseudomonadati</taxon>
        <taxon>Pseudomonadota</taxon>
        <taxon>Gammaproteobacteria</taxon>
        <taxon>Lysobacterales</taxon>
        <taxon>Rhodanobacteraceae</taxon>
        <taxon>Rhodanobacter</taxon>
    </lineage>
</organism>
<proteinExistence type="predicted"/>
<keyword evidence="2" id="KW-0489">Methyltransferase</keyword>
<comment type="caution">
    <text evidence="2">The sequence shown here is derived from an EMBL/GenBank/DDBJ whole genome shotgun (WGS) entry which is preliminary data.</text>
</comment>
<dbReference type="RefSeq" id="WP_377302736.1">
    <property type="nucleotide sequence ID" value="NZ_JBHSMK010000002.1"/>
</dbReference>
<dbReference type="EMBL" id="JBHSMK010000002">
    <property type="protein sequence ID" value="MFC5435960.1"/>
    <property type="molecule type" value="Genomic_DNA"/>
</dbReference>
<keyword evidence="3" id="KW-1185">Reference proteome</keyword>
<gene>
    <name evidence="2" type="ORF">ACFPME_05285</name>
</gene>